<feature type="transmembrane region" description="Helical" evidence="9">
    <location>
        <begin position="36"/>
        <end position="55"/>
    </location>
</feature>
<dbReference type="EMBL" id="JBHTLR010000004">
    <property type="protein sequence ID" value="MFD1215686.1"/>
    <property type="molecule type" value="Genomic_DNA"/>
</dbReference>
<keyword evidence="5" id="KW-0769">Symport</keyword>
<evidence type="ECO:0000256" key="7">
    <source>
        <dbReference type="ARBA" id="ARBA00023136"/>
    </source>
</evidence>
<dbReference type="CDD" id="cd10322">
    <property type="entry name" value="SLC5sbd"/>
    <property type="match status" value="1"/>
</dbReference>
<feature type="transmembrane region" description="Helical" evidence="9">
    <location>
        <begin position="75"/>
        <end position="95"/>
    </location>
</feature>
<dbReference type="Proteomes" id="UP001597264">
    <property type="component" value="Unassembled WGS sequence"/>
</dbReference>
<feature type="transmembrane region" description="Helical" evidence="9">
    <location>
        <begin position="277"/>
        <end position="301"/>
    </location>
</feature>
<dbReference type="InterPro" id="IPR038377">
    <property type="entry name" value="Na/Glc_symporter_sf"/>
</dbReference>
<dbReference type="PANTHER" id="PTHR48086:SF7">
    <property type="entry name" value="SODIUM-SOLUTE SYMPORTER-RELATED"/>
    <property type="match status" value="1"/>
</dbReference>
<feature type="transmembrane region" description="Helical" evidence="9">
    <location>
        <begin position="157"/>
        <end position="177"/>
    </location>
</feature>
<dbReference type="InterPro" id="IPR001734">
    <property type="entry name" value="Na/solute_symporter"/>
</dbReference>
<feature type="transmembrane region" description="Helical" evidence="9">
    <location>
        <begin position="307"/>
        <end position="329"/>
    </location>
</feature>
<feature type="transmembrane region" description="Helical" evidence="9">
    <location>
        <begin position="417"/>
        <end position="437"/>
    </location>
</feature>
<dbReference type="PANTHER" id="PTHR48086">
    <property type="entry name" value="SODIUM/PROLINE SYMPORTER-RELATED"/>
    <property type="match status" value="1"/>
</dbReference>
<evidence type="ECO:0000256" key="6">
    <source>
        <dbReference type="ARBA" id="ARBA00022989"/>
    </source>
</evidence>
<feature type="transmembrane region" description="Helical" evidence="9">
    <location>
        <begin position="387"/>
        <end position="405"/>
    </location>
</feature>
<feature type="transmembrane region" description="Helical" evidence="9">
    <location>
        <begin position="365"/>
        <end position="381"/>
    </location>
</feature>
<feature type="transmembrane region" description="Helical" evidence="9">
    <location>
        <begin position="6"/>
        <end position="24"/>
    </location>
</feature>
<evidence type="ECO:0000313" key="10">
    <source>
        <dbReference type="EMBL" id="MFD1215686.1"/>
    </source>
</evidence>
<comment type="similarity">
    <text evidence="2 8">Belongs to the sodium:solute symporter (SSF) (TC 2.A.21) family.</text>
</comment>
<reference evidence="11" key="1">
    <citation type="journal article" date="2019" name="Int. J. Syst. Evol. Microbiol.">
        <title>The Global Catalogue of Microorganisms (GCM) 10K type strain sequencing project: providing services to taxonomists for standard genome sequencing and annotation.</title>
        <authorList>
            <consortium name="The Broad Institute Genomics Platform"/>
            <consortium name="The Broad Institute Genome Sequencing Center for Infectious Disease"/>
            <person name="Wu L."/>
            <person name="Ma J."/>
        </authorList>
    </citation>
    <scope>NUCLEOTIDE SEQUENCE [LARGE SCALE GENOMIC DNA]</scope>
    <source>
        <strain evidence="11">CCUG 54356</strain>
    </source>
</reference>
<evidence type="ECO:0000256" key="1">
    <source>
        <dbReference type="ARBA" id="ARBA00004141"/>
    </source>
</evidence>
<comment type="subcellular location">
    <subcellularLocation>
        <location evidence="1">Membrane</location>
        <topology evidence="1">Multi-pass membrane protein</topology>
    </subcellularLocation>
</comment>
<proteinExistence type="inferred from homology"/>
<keyword evidence="3" id="KW-0813">Transport</keyword>
<dbReference type="Pfam" id="PF00474">
    <property type="entry name" value="SSF"/>
    <property type="match status" value="1"/>
</dbReference>
<keyword evidence="11" id="KW-1185">Reference proteome</keyword>
<sequence length="483" mass="50520">MNANYFLAAFGLYIVLLIGIGWFFSRRAQDSDDFLLAGRGLPVFLTIGTTVATMVGTGSSMGAVGFGYANGWVGALYGFGGAVGILLLGLLFAPVRAQRFATMSEELASYVGDHLLVKKTVAVLILLACVGWLGAHILGGSLYLSWVSGIDLQLAKLLVALGFGIFVVIGGYHAVVWTDTLQAIVLFVGFLLMAGFAVDQVGGWNTMVGAWSYSGAYSEASGETSALATSRESGRLLPGISLAAVIAVGVLATPSFRQRIYSGRSVQSVRRSFYVSGGVYLLFSLVPAIIGICAFLLNPALENRNYAFPYLALEVLPLGVGVLVLLAGLSATMSSASSDAIAGVSVLVRDLRAQSVAETVTQSRIGLLLVIGVALALALLSDDLIGYISKMISTVMSGLFVCGLLGRFWSRFTWQGAMAAIIAGSFASLGVMGWFNVFWGNPVLPAVLTALLAGGLVSVMTAPTGTGAEASTRAEREIKLDAR</sequence>
<keyword evidence="4 9" id="KW-0812">Transmembrane</keyword>
<keyword evidence="7 9" id="KW-0472">Membrane</keyword>
<gene>
    <name evidence="10" type="ORF">ACFQ2X_03675</name>
</gene>
<accession>A0ABW3U6Y9</accession>
<evidence type="ECO:0000313" key="11">
    <source>
        <dbReference type="Proteomes" id="UP001597264"/>
    </source>
</evidence>
<feature type="transmembrane region" description="Helical" evidence="9">
    <location>
        <begin position="116"/>
        <end position="137"/>
    </location>
</feature>
<feature type="transmembrane region" description="Helical" evidence="9">
    <location>
        <begin position="236"/>
        <end position="256"/>
    </location>
</feature>
<dbReference type="InterPro" id="IPR050277">
    <property type="entry name" value="Sodium:Solute_Symporter"/>
</dbReference>
<feature type="transmembrane region" description="Helical" evidence="9">
    <location>
        <begin position="184"/>
        <end position="204"/>
    </location>
</feature>
<name>A0ABW3U6Y9_9GAMM</name>
<feature type="transmembrane region" description="Helical" evidence="9">
    <location>
        <begin position="443"/>
        <end position="463"/>
    </location>
</feature>
<organism evidence="10 11">
    <name type="scientific">Microbulbifer celer</name>
    <dbReference type="NCBI Taxonomy" id="435905"/>
    <lineage>
        <taxon>Bacteria</taxon>
        <taxon>Pseudomonadati</taxon>
        <taxon>Pseudomonadota</taxon>
        <taxon>Gammaproteobacteria</taxon>
        <taxon>Cellvibrionales</taxon>
        <taxon>Microbulbiferaceae</taxon>
        <taxon>Microbulbifer</taxon>
    </lineage>
</organism>
<comment type="caution">
    <text evidence="10">The sequence shown here is derived from an EMBL/GenBank/DDBJ whole genome shotgun (WGS) entry which is preliminary data.</text>
</comment>
<evidence type="ECO:0000256" key="9">
    <source>
        <dbReference type="SAM" id="Phobius"/>
    </source>
</evidence>
<dbReference type="RefSeq" id="WP_230437580.1">
    <property type="nucleotide sequence ID" value="NZ_CP087715.1"/>
</dbReference>
<keyword evidence="6 9" id="KW-1133">Transmembrane helix</keyword>
<evidence type="ECO:0000256" key="5">
    <source>
        <dbReference type="ARBA" id="ARBA00022847"/>
    </source>
</evidence>
<evidence type="ECO:0000256" key="8">
    <source>
        <dbReference type="RuleBase" id="RU362091"/>
    </source>
</evidence>
<dbReference type="Gene3D" id="1.20.1730.10">
    <property type="entry name" value="Sodium/glucose cotransporter"/>
    <property type="match status" value="1"/>
</dbReference>
<dbReference type="PROSITE" id="PS50283">
    <property type="entry name" value="NA_SOLUT_SYMP_3"/>
    <property type="match status" value="1"/>
</dbReference>
<evidence type="ECO:0000256" key="2">
    <source>
        <dbReference type="ARBA" id="ARBA00006434"/>
    </source>
</evidence>
<evidence type="ECO:0000256" key="3">
    <source>
        <dbReference type="ARBA" id="ARBA00022448"/>
    </source>
</evidence>
<protein>
    <submittedName>
        <fullName evidence="10">Sodium:solute symporter</fullName>
    </submittedName>
</protein>
<evidence type="ECO:0000256" key="4">
    <source>
        <dbReference type="ARBA" id="ARBA00022692"/>
    </source>
</evidence>